<dbReference type="PANTHER" id="PTHR13355">
    <property type="entry name" value="GLUCOSAMINE 6-PHOSPHATE N-ACETYLTRANSFERASE"/>
    <property type="match status" value="1"/>
</dbReference>
<accession>A0A4P8XWV4</accession>
<dbReference type="InterPro" id="IPR000182">
    <property type="entry name" value="GNAT_dom"/>
</dbReference>
<dbReference type="InterPro" id="IPR039143">
    <property type="entry name" value="GNPNAT1-like"/>
</dbReference>
<dbReference type="CDD" id="cd04301">
    <property type="entry name" value="NAT_SF"/>
    <property type="match status" value="1"/>
</dbReference>
<dbReference type="OrthoDB" id="9796171at2"/>
<dbReference type="AlphaFoldDB" id="A0A4P8XWV4"/>
<dbReference type="InterPro" id="IPR016181">
    <property type="entry name" value="Acyl_CoA_acyltransferase"/>
</dbReference>
<organism evidence="2 3">
    <name type="scientific">Ruminococcus bovis</name>
    <dbReference type="NCBI Taxonomy" id="2564099"/>
    <lineage>
        <taxon>Bacteria</taxon>
        <taxon>Bacillati</taxon>
        <taxon>Bacillota</taxon>
        <taxon>Clostridia</taxon>
        <taxon>Eubacteriales</taxon>
        <taxon>Oscillospiraceae</taxon>
        <taxon>Ruminococcus</taxon>
    </lineage>
</organism>
<name>A0A4P8XWV4_9FIRM</name>
<sequence length="138" mass="15985">MEIKAYEKLPKEAKDIRKEVFVDEQGFKNEFDDIDNTAIHLVCYDNEKPIGTARIFYDEELKSYHFGRIAVIKSYRGKGIGRELLNFAEKIVKENGGSSLSLSAQERVSGFYLKQGYEKQGEPYLDEYCPHIFMTKNL</sequence>
<keyword evidence="2" id="KW-0808">Transferase</keyword>
<keyword evidence="3" id="KW-1185">Reference proteome</keyword>
<dbReference type="PROSITE" id="PS51186">
    <property type="entry name" value="GNAT"/>
    <property type="match status" value="1"/>
</dbReference>
<feature type="domain" description="N-acetyltransferase" evidence="1">
    <location>
        <begin position="1"/>
        <end position="138"/>
    </location>
</feature>
<evidence type="ECO:0000259" key="1">
    <source>
        <dbReference type="PROSITE" id="PS51186"/>
    </source>
</evidence>
<reference evidence="2 3" key="1">
    <citation type="submission" date="2019-04" db="EMBL/GenBank/DDBJ databases">
        <authorList>
            <person name="Embree M."/>
            <person name="Gaffney J.R."/>
        </authorList>
    </citation>
    <scope>NUCLEOTIDE SEQUENCE [LARGE SCALE GENOMIC DNA]</scope>
    <source>
        <strain evidence="2 3">JE7A12</strain>
    </source>
</reference>
<dbReference type="KEGG" id="ruj:E5Z56_03520"/>
<evidence type="ECO:0000313" key="2">
    <source>
        <dbReference type="EMBL" id="QCT06480.1"/>
    </source>
</evidence>
<dbReference type="SUPFAM" id="SSF55729">
    <property type="entry name" value="Acyl-CoA N-acyltransferases (Nat)"/>
    <property type="match status" value="1"/>
</dbReference>
<dbReference type="RefSeq" id="WP_138156550.1">
    <property type="nucleotide sequence ID" value="NZ_CP039381.1"/>
</dbReference>
<dbReference type="Pfam" id="PF13673">
    <property type="entry name" value="Acetyltransf_10"/>
    <property type="match status" value="1"/>
</dbReference>
<protein>
    <submittedName>
        <fullName evidence="2">GNAT family N-acetyltransferase</fullName>
    </submittedName>
</protein>
<evidence type="ECO:0000313" key="3">
    <source>
        <dbReference type="Proteomes" id="UP000301475"/>
    </source>
</evidence>
<dbReference type="EMBL" id="CP039381">
    <property type="protein sequence ID" value="QCT06480.1"/>
    <property type="molecule type" value="Genomic_DNA"/>
</dbReference>
<dbReference type="GO" id="GO:0008080">
    <property type="term" value="F:N-acetyltransferase activity"/>
    <property type="evidence" value="ECO:0007669"/>
    <property type="project" value="TreeGrafter"/>
</dbReference>
<dbReference type="Proteomes" id="UP000301475">
    <property type="component" value="Chromosome"/>
</dbReference>
<gene>
    <name evidence="2" type="ORF">E5Z56_03520</name>
</gene>
<proteinExistence type="predicted"/>
<dbReference type="Gene3D" id="3.40.630.30">
    <property type="match status" value="1"/>
</dbReference>